<organism evidence="1 2">
    <name type="scientific">Alkalicoccobacillus porphyridii</name>
    <dbReference type="NCBI Taxonomy" id="2597270"/>
    <lineage>
        <taxon>Bacteria</taxon>
        <taxon>Bacillati</taxon>
        <taxon>Bacillota</taxon>
        <taxon>Bacilli</taxon>
        <taxon>Bacillales</taxon>
        <taxon>Bacillaceae</taxon>
        <taxon>Alkalicoccobacillus</taxon>
    </lineage>
</organism>
<keyword evidence="2" id="KW-1185">Reference proteome</keyword>
<dbReference type="PANTHER" id="PTHR34387:SF1">
    <property type="entry name" value="PERIPLASMIC IMMUNOGENIC PROTEIN"/>
    <property type="match status" value="1"/>
</dbReference>
<dbReference type="Gene3D" id="3.30.70.2970">
    <property type="entry name" value="Protein of unknown function (DUF541), domain 2"/>
    <property type="match status" value="1"/>
</dbReference>
<sequence length="221" mass="24378">MYDSKQTVPHRPSLPLEAHPERHTIQVMGEASLSVPPDQVIIVLGVKTENASVEEAQQENSQLTNKVIETLVGLGIPQSDIQTISYQISPQYDYVDGQQVFRAYVVTHLLQVRTKQFMMAGSIIDQAVEAGANEVISVQFTTEDTETETKEALVRALNNAKEKAEALAKSLSVPLHPVPIKIQEMSMPSVQPMLFAATEATRIEPGLVTIRAEVEVWYLVG</sequence>
<dbReference type="RefSeq" id="WP_143850425.1">
    <property type="nucleotide sequence ID" value="NZ_VLXZ01000017.1"/>
</dbReference>
<dbReference type="GO" id="GO:0006974">
    <property type="term" value="P:DNA damage response"/>
    <property type="evidence" value="ECO:0007669"/>
    <property type="project" value="TreeGrafter"/>
</dbReference>
<dbReference type="InterPro" id="IPR007497">
    <property type="entry name" value="SIMPL/DUF541"/>
</dbReference>
<dbReference type="Gene3D" id="3.30.110.170">
    <property type="entry name" value="Protein of unknown function (DUF541), domain 1"/>
    <property type="match status" value="1"/>
</dbReference>
<accession>A0A553ZUD0</accession>
<dbReference type="PANTHER" id="PTHR34387">
    <property type="entry name" value="SLR1258 PROTEIN"/>
    <property type="match status" value="1"/>
</dbReference>
<comment type="caution">
    <text evidence="1">The sequence shown here is derived from an EMBL/GenBank/DDBJ whole genome shotgun (WGS) entry which is preliminary data.</text>
</comment>
<gene>
    <name evidence="1" type="ORF">FN960_18835</name>
</gene>
<dbReference type="Proteomes" id="UP000318521">
    <property type="component" value="Unassembled WGS sequence"/>
</dbReference>
<evidence type="ECO:0000313" key="1">
    <source>
        <dbReference type="EMBL" id="TSB44906.1"/>
    </source>
</evidence>
<dbReference type="OrthoDB" id="9785192at2"/>
<proteinExistence type="predicted"/>
<evidence type="ECO:0000313" key="2">
    <source>
        <dbReference type="Proteomes" id="UP000318521"/>
    </source>
</evidence>
<name>A0A553ZUD0_9BACI</name>
<protein>
    <submittedName>
        <fullName evidence="1">DUF541 domain-containing protein</fullName>
    </submittedName>
</protein>
<dbReference type="Pfam" id="PF04402">
    <property type="entry name" value="SIMPL"/>
    <property type="match status" value="1"/>
</dbReference>
<reference evidence="1 2" key="1">
    <citation type="submission" date="2019-07" db="EMBL/GenBank/DDBJ databases">
        <authorList>
            <person name="Park Y.J."/>
            <person name="Jeong S.E."/>
            <person name="Jung H.S."/>
        </authorList>
    </citation>
    <scope>NUCLEOTIDE SEQUENCE [LARGE SCALE GENOMIC DNA]</scope>
    <source>
        <strain evidence="2">P16(2019)</strain>
    </source>
</reference>
<dbReference type="InterPro" id="IPR052022">
    <property type="entry name" value="26kDa_periplasmic_antigen"/>
</dbReference>
<dbReference type="EMBL" id="VLXZ01000017">
    <property type="protein sequence ID" value="TSB44906.1"/>
    <property type="molecule type" value="Genomic_DNA"/>
</dbReference>
<dbReference type="AlphaFoldDB" id="A0A553ZUD0"/>